<dbReference type="AlphaFoldDB" id="A0A449HZG7"/>
<dbReference type="GO" id="GO:0022857">
    <property type="term" value="F:transmembrane transporter activity"/>
    <property type="evidence" value="ECO:0007669"/>
    <property type="project" value="InterPro"/>
</dbReference>
<dbReference type="Proteomes" id="UP000295600">
    <property type="component" value="Unassembled WGS sequence"/>
</dbReference>
<feature type="transmembrane region" description="Helical" evidence="4">
    <location>
        <begin position="70"/>
        <end position="88"/>
    </location>
</feature>
<dbReference type="EMBL" id="CAACYH010000002">
    <property type="protein sequence ID" value="VFB12630.1"/>
    <property type="molecule type" value="Genomic_DNA"/>
</dbReference>
<organism evidence="7 9">
    <name type="scientific">Prevotella heparinolytica</name>
    <dbReference type="NCBI Taxonomy" id="28113"/>
    <lineage>
        <taxon>Bacteria</taxon>
        <taxon>Pseudomonadati</taxon>
        <taxon>Bacteroidota</taxon>
        <taxon>Bacteroidia</taxon>
        <taxon>Bacteroidales</taxon>
        <taxon>Bacteroidaceae</taxon>
        <taxon>Bacteroides</taxon>
    </lineage>
</organism>
<reference evidence="6 8" key="2">
    <citation type="submission" date="2019-03" db="EMBL/GenBank/DDBJ databases">
        <title>Genomic Encyclopedia of Type Strains, Phase IV (KMG-IV): sequencing the most valuable type-strain genomes for metagenomic binning, comparative biology and taxonomic classification.</title>
        <authorList>
            <person name="Goeker M."/>
        </authorList>
    </citation>
    <scope>NUCLEOTIDE SEQUENCE [LARGE SCALE GENOMIC DNA]</scope>
    <source>
        <strain evidence="6 8">DSM 23917</strain>
    </source>
</reference>
<feature type="transmembrane region" description="Helical" evidence="4">
    <location>
        <begin position="299"/>
        <end position="319"/>
    </location>
</feature>
<keyword evidence="3 4" id="KW-0472">Membrane</keyword>
<dbReference type="PANTHER" id="PTHR23531">
    <property type="entry name" value="QUINOLENE RESISTANCE PROTEIN NORA"/>
    <property type="match status" value="1"/>
</dbReference>
<feature type="domain" description="Major facilitator superfamily (MFS) profile" evidence="5">
    <location>
        <begin position="33"/>
        <end position="416"/>
    </location>
</feature>
<feature type="transmembrane region" description="Helical" evidence="4">
    <location>
        <begin position="393"/>
        <end position="410"/>
    </location>
</feature>
<dbReference type="InterPro" id="IPR036259">
    <property type="entry name" value="MFS_trans_sf"/>
</dbReference>
<evidence type="ECO:0000313" key="7">
    <source>
        <dbReference type="EMBL" id="VFB12630.1"/>
    </source>
</evidence>
<feature type="transmembrane region" description="Helical" evidence="4">
    <location>
        <begin position="367"/>
        <end position="387"/>
    </location>
</feature>
<evidence type="ECO:0000313" key="8">
    <source>
        <dbReference type="Proteomes" id="UP000295600"/>
    </source>
</evidence>
<feature type="transmembrane region" description="Helical" evidence="4">
    <location>
        <begin position="226"/>
        <end position="247"/>
    </location>
</feature>
<evidence type="ECO:0000256" key="2">
    <source>
        <dbReference type="ARBA" id="ARBA00022989"/>
    </source>
</evidence>
<evidence type="ECO:0000256" key="3">
    <source>
        <dbReference type="ARBA" id="ARBA00023136"/>
    </source>
</evidence>
<dbReference type="EMBL" id="SLXB01000011">
    <property type="protein sequence ID" value="TCO92084.1"/>
    <property type="molecule type" value="Genomic_DNA"/>
</dbReference>
<dbReference type="SUPFAM" id="SSF103473">
    <property type="entry name" value="MFS general substrate transporter"/>
    <property type="match status" value="1"/>
</dbReference>
<dbReference type="Pfam" id="PF07690">
    <property type="entry name" value="MFS_1"/>
    <property type="match status" value="1"/>
</dbReference>
<dbReference type="CDD" id="cd17489">
    <property type="entry name" value="MFS_YfcJ_like"/>
    <property type="match status" value="1"/>
</dbReference>
<dbReference type="InterPro" id="IPR020846">
    <property type="entry name" value="MFS_dom"/>
</dbReference>
<feature type="transmembrane region" description="Helical" evidence="4">
    <location>
        <begin position="325"/>
        <end position="346"/>
    </location>
</feature>
<dbReference type="PROSITE" id="PS50850">
    <property type="entry name" value="MFS"/>
    <property type="match status" value="1"/>
</dbReference>
<dbReference type="Proteomes" id="UP000396835">
    <property type="component" value="Unassembled WGS sequence"/>
</dbReference>
<keyword evidence="1 4" id="KW-0812">Transmembrane</keyword>
<keyword evidence="2 4" id="KW-1133">Transmembrane helix</keyword>
<dbReference type="InterPro" id="IPR052714">
    <property type="entry name" value="MFS_Exporter"/>
</dbReference>
<dbReference type="Gene3D" id="1.20.1250.20">
    <property type="entry name" value="MFS general substrate transporter like domains"/>
    <property type="match status" value="1"/>
</dbReference>
<reference evidence="7 9" key="1">
    <citation type="submission" date="2019-02" db="EMBL/GenBank/DDBJ databases">
        <authorList>
            <consortium name="Pathogen Informatics"/>
        </authorList>
    </citation>
    <scope>NUCLEOTIDE SEQUENCE [LARGE SCALE GENOMIC DNA]</scope>
    <source>
        <strain evidence="7 9">3012STDY7078512</strain>
    </source>
</reference>
<gene>
    <name evidence="7" type="primary">ymfD</name>
    <name evidence="6" type="ORF">EV202_11169</name>
    <name evidence="7" type="ORF">NCTC7812_00117</name>
</gene>
<sequence length="422" mass="46488">MENTDYSKCKTVRFVQSMPKNLSIMKDRLVTSDYCFILAANFLLFFGFWLLMPVLPFYLSEVFRANKTTIGIVLSCYTIAALCIRPFSGYLLDSFARKPLYLLAYFIFTAMFGGYIIAGTLTFFILFRIVHGVSFGMVTVGGNTIVIDIMPSSRRGEGLGYYGLANNIAMSIGPMTGLFLHDAEVSYPVIFCCSLGSCLAGLLCASAVKTAYKPPVKREAISLDRFILLKGLPAGFNLLLLSIPYGMTTNYVAMYAKQINIQASTGFFFTFMALGMAVSRLFSGRQVDKGKITQVISTGLYLVVLSFFLLSACAHIIQWNSILCTVTFFVIALLLGTGFGIMFPAYNTLFVNLAPNSQRGTATSTYLTSWDVGIGIGMLAGGYIAEISTFDRAYLFGACLTVVSTLYFNLKVAPHYHKNKLR</sequence>
<feature type="transmembrane region" description="Helical" evidence="4">
    <location>
        <begin position="185"/>
        <end position="205"/>
    </location>
</feature>
<evidence type="ECO:0000313" key="9">
    <source>
        <dbReference type="Proteomes" id="UP000396835"/>
    </source>
</evidence>
<accession>A0A449HZG7</accession>
<protein>
    <submittedName>
        <fullName evidence="7">Major facilitator superfamily MFS_1</fullName>
    </submittedName>
    <submittedName>
        <fullName evidence="6">Putative MFS family arabinose efflux permease</fullName>
    </submittedName>
</protein>
<feature type="transmembrane region" description="Helical" evidence="4">
    <location>
        <begin position="124"/>
        <end position="147"/>
    </location>
</feature>
<feature type="transmembrane region" description="Helical" evidence="4">
    <location>
        <begin position="100"/>
        <end position="118"/>
    </location>
</feature>
<proteinExistence type="predicted"/>
<name>A0A449HZG7_9BACE</name>
<dbReference type="PANTHER" id="PTHR23531:SF1">
    <property type="entry name" value="QUINOLENE RESISTANCE PROTEIN NORA"/>
    <property type="match status" value="1"/>
</dbReference>
<evidence type="ECO:0000256" key="4">
    <source>
        <dbReference type="SAM" id="Phobius"/>
    </source>
</evidence>
<feature type="transmembrane region" description="Helical" evidence="4">
    <location>
        <begin position="259"/>
        <end position="278"/>
    </location>
</feature>
<feature type="transmembrane region" description="Helical" evidence="4">
    <location>
        <begin position="34"/>
        <end position="58"/>
    </location>
</feature>
<feature type="transmembrane region" description="Helical" evidence="4">
    <location>
        <begin position="159"/>
        <end position="179"/>
    </location>
</feature>
<dbReference type="InterPro" id="IPR011701">
    <property type="entry name" value="MFS"/>
</dbReference>
<evidence type="ECO:0000256" key="1">
    <source>
        <dbReference type="ARBA" id="ARBA00022692"/>
    </source>
</evidence>
<evidence type="ECO:0000259" key="5">
    <source>
        <dbReference type="PROSITE" id="PS50850"/>
    </source>
</evidence>
<evidence type="ECO:0000313" key="6">
    <source>
        <dbReference type="EMBL" id="TCO92084.1"/>
    </source>
</evidence>